<gene>
    <name evidence="2" type="ORF">EII41_03330</name>
</gene>
<evidence type="ECO:0000313" key="3">
    <source>
        <dbReference type="Proteomes" id="UP000279860"/>
    </source>
</evidence>
<comment type="caution">
    <text evidence="2">The sequence shown here is derived from an EMBL/GenBank/DDBJ whole genome shotgun (WGS) entry which is preliminary data.</text>
</comment>
<name>A0A3P1Z6M9_TANFO</name>
<evidence type="ECO:0000313" key="2">
    <source>
        <dbReference type="EMBL" id="RRD77770.1"/>
    </source>
</evidence>
<accession>A0A3P1Z6M9</accession>
<dbReference type="SUPFAM" id="SSF51206">
    <property type="entry name" value="cAMP-binding domain-like"/>
    <property type="match status" value="1"/>
</dbReference>
<dbReference type="InterPro" id="IPR014710">
    <property type="entry name" value="RmlC-like_jellyroll"/>
</dbReference>
<protein>
    <submittedName>
        <fullName evidence="2">Crp/Fnr family transcriptional regulator</fullName>
    </submittedName>
</protein>
<dbReference type="CDD" id="cd00038">
    <property type="entry name" value="CAP_ED"/>
    <property type="match status" value="1"/>
</dbReference>
<dbReference type="EMBL" id="RQYN01000007">
    <property type="protein sequence ID" value="RRD77770.1"/>
    <property type="molecule type" value="Genomic_DNA"/>
</dbReference>
<dbReference type="Gene3D" id="2.60.120.10">
    <property type="entry name" value="Jelly Rolls"/>
    <property type="match status" value="1"/>
</dbReference>
<dbReference type="InterPro" id="IPR000595">
    <property type="entry name" value="cNMP-bd_dom"/>
</dbReference>
<dbReference type="RefSeq" id="WP_124789416.1">
    <property type="nucleotide sequence ID" value="NZ_RQYN01000007.1"/>
</dbReference>
<dbReference type="Pfam" id="PF00027">
    <property type="entry name" value="cNMP_binding"/>
    <property type="match status" value="1"/>
</dbReference>
<dbReference type="AlphaFoldDB" id="A0A3P1Z6M9"/>
<dbReference type="Proteomes" id="UP000279860">
    <property type="component" value="Unassembled WGS sequence"/>
</dbReference>
<dbReference type="InterPro" id="IPR018490">
    <property type="entry name" value="cNMP-bd_dom_sf"/>
</dbReference>
<organism evidence="2 3">
    <name type="scientific">Tannerella forsythia</name>
    <name type="common">Bacteroides forsythus</name>
    <dbReference type="NCBI Taxonomy" id="28112"/>
    <lineage>
        <taxon>Bacteria</taxon>
        <taxon>Pseudomonadati</taxon>
        <taxon>Bacteroidota</taxon>
        <taxon>Bacteroidia</taxon>
        <taxon>Bacteroidales</taxon>
        <taxon>Tannerellaceae</taxon>
        <taxon>Tannerella</taxon>
    </lineage>
</organism>
<sequence>MNNNNFDAMKESFFTDYIRSNVPLTDEQLSTLLEKSKVLALGRKAFLLSAGETCCHRFFIEEGAVREYSIDRHGKEHLLHFAVEGWFLMNVESIFFDRPSSYFIETIEPSRILLLNNEQVNRLAREDKSFEQFDRQLLYEHIHTLQLRITGMQSHSAEERYLHFVEHYPEAMLRVPQQMIASYLGIAPESLSRIRRQLAERHFR</sequence>
<dbReference type="InterPro" id="IPR036388">
    <property type="entry name" value="WH-like_DNA-bd_sf"/>
</dbReference>
<evidence type="ECO:0000259" key="1">
    <source>
        <dbReference type="Pfam" id="PF00027"/>
    </source>
</evidence>
<feature type="domain" description="Cyclic nucleotide-binding" evidence="1">
    <location>
        <begin position="43"/>
        <end position="126"/>
    </location>
</feature>
<dbReference type="Gene3D" id="1.10.10.10">
    <property type="entry name" value="Winged helix-like DNA-binding domain superfamily/Winged helix DNA-binding domain"/>
    <property type="match status" value="1"/>
</dbReference>
<reference evidence="2 3" key="1">
    <citation type="submission" date="2018-11" db="EMBL/GenBank/DDBJ databases">
        <title>Genomes From Bacteria Associated with the Canine Oral Cavity: a Test Case for Automated Genome-Based Taxonomic Assignment.</title>
        <authorList>
            <person name="Coil D.A."/>
            <person name="Jospin G."/>
            <person name="Darling A.E."/>
            <person name="Wallis C."/>
            <person name="Davis I.J."/>
            <person name="Harris S."/>
            <person name="Eisen J.A."/>
            <person name="Holcombe L.J."/>
            <person name="O'Flynn C."/>
        </authorList>
    </citation>
    <scope>NUCLEOTIDE SEQUENCE [LARGE SCALE GENOMIC DNA]</scope>
    <source>
        <strain evidence="2 3">OH1426_COT-023</strain>
    </source>
</reference>
<proteinExistence type="predicted"/>